<dbReference type="PANTHER" id="PTHR22878:SF68">
    <property type="entry name" value="DYNEIN HEAVY CHAIN 6, AXONEMAL-LIKE"/>
    <property type="match status" value="1"/>
</dbReference>
<dbReference type="InterPro" id="IPR026983">
    <property type="entry name" value="DHC"/>
</dbReference>
<feature type="region of interest" description="Disordered" evidence="1">
    <location>
        <begin position="65"/>
        <end position="86"/>
    </location>
</feature>
<name>A0A0H5QPY9_9EUKA</name>
<dbReference type="EMBL" id="HACM01003666">
    <property type="protein sequence ID" value="CRZ04108.1"/>
    <property type="molecule type" value="Transcribed_RNA"/>
</dbReference>
<dbReference type="GO" id="GO:0030286">
    <property type="term" value="C:dynein complex"/>
    <property type="evidence" value="ECO:0007669"/>
    <property type="project" value="InterPro"/>
</dbReference>
<feature type="non-terminal residue" evidence="2">
    <location>
        <position position="620"/>
    </location>
</feature>
<accession>A0A0H5QPY9</accession>
<dbReference type="GO" id="GO:0045505">
    <property type="term" value="F:dynein intermediate chain binding"/>
    <property type="evidence" value="ECO:0007669"/>
    <property type="project" value="InterPro"/>
</dbReference>
<dbReference type="AlphaFoldDB" id="A0A0H5QPY9"/>
<protein>
    <submittedName>
        <fullName evidence="2">Uncharacterized protein</fullName>
    </submittedName>
</protein>
<evidence type="ECO:0000256" key="1">
    <source>
        <dbReference type="SAM" id="MobiDB-lite"/>
    </source>
</evidence>
<dbReference type="GO" id="GO:0051959">
    <property type="term" value="F:dynein light intermediate chain binding"/>
    <property type="evidence" value="ECO:0007669"/>
    <property type="project" value="InterPro"/>
</dbReference>
<reference evidence="2" key="1">
    <citation type="submission" date="2015-04" db="EMBL/GenBank/DDBJ databases">
        <title>The genome sequence of the plant pathogenic Rhizarian Plasmodiophora brassicae reveals insights in its biotrophic life cycle and the origin of chitin synthesis.</title>
        <authorList>
            <person name="Schwelm A."/>
            <person name="Fogelqvist J."/>
            <person name="Knaust A."/>
            <person name="Julke S."/>
            <person name="Lilja T."/>
            <person name="Dhandapani V."/>
            <person name="Bonilla-Rosso G."/>
            <person name="Karlsson M."/>
            <person name="Shevchenko A."/>
            <person name="Choi S.R."/>
            <person name="Kim H.G."/>
            <person name="Park J.Y."/>
            <person name="Lim Y.P."/>
            <person name="Ludwig-Muller J."/>
            <person name="Dixelius C."/>
        </authorList>
    </citation>
    <scope>NUCLEOTIDE SEQUENCE</scope>
    <source>
        <tissue evidence="2">Potato root galls</tissue>
    </source>
</reference>
<proteinExistence type="predicted"/>
<organism evidence="2">
    <name type="scientific">Spongospora subterranea</name>
    <dbReference type="NCBI Taxonomy" id="70186"/>
    <lineage>
        <taxon>Eukaryota</taxon>
        <taxon>Sar</taxon>
        <taxon>Rhizaria</taxon>
        <taxon>Endomyxa</taxon>
        <taxon>Phytomyxea</taxon>
        <taxon>Plasmodiophorida</taxon>
        <taxon>Plasmodiophoridae</taxon>
        <taxon>Spongospora</taxon>
    </lineage>
</organism>
<dbReference type="PANTHER" id="PTHR22878">
    <property type="entry name" value="DYNEIN HEAVY CHAIN 6, AXONEMAL-LIKE-RELATED"/>
    <property type="match status" value="1"/>
</dbReference>
<dbReference type="GO" id="GO:0007018">
    <property type="term" value="P:microtubule-based movement"/>
    <property type="evidence" value="ECO:0007669"/>
    <property type="project" value="InterPro"/>
</dbReference>
<sequence>MAGSSPTRTPSNLSLPLNAAEGAPIYNAVGRLSPISAMRKLAVSPTAKMFTAGSSSGELPLMVSVKPSSGPEPRVSSPFRSGPGQTPRRIEIQRRKVLYKGYDVNKLLVDAGIKYGSFTLDVDHFNGRKAHLPLVVFDNTEYETRMPFEWLTDGQPSPGFALHLDRQTGLGQFEPCSVIAYMGNDTYTVVFDGEPNDQRNLHRLFVLFGVEDPRVFVQRNVSAHRTRQIVEGQSRYSLYIDSMPIDEMQPIDTEQANRILTSALNTSALKQNSLDTTSLIGEVNTDFARTMNKIIFDHSLAAPNQDSLRRELAWSKPSKPSAPKSGVVSLPKYDFAARFNDFSFHCLLIKREVITVLSAVRLECLHALTLSMFNTHISKSIGIEEFEQLETSSLAQLQTYLTGPWVINLKNSVRTALQYVGKGWFYLKERNREVYMFSKLKKLLTAINFIMEDTLRSLIERSLTEYVEFFEAFTLNARFPLFAIELTFRDGTVGLSTKMSALEELPLSLFDRGIAMLHEIPQLEPMVMESLFRASHKGKLQSVQRMTPWVEDLANRIKDCVGKALEPVRVYVATYEKYRDLLALNVDEYVAKFFSTPNLTLAQVRAEVERHQDLRVNIEQ</sequence>
<evidence type="ECO:0000313" key="2">
    <source>
        <dbReference type="EMBL" id="CRZ04108.1"/>
    </source>
</evidence>